<name>A0AAV5RGF1_STABA</name>
<comment type="caution">
    <text evidence="1">The sequence shown here is derived from an EMBL/GenBank/DDBJ whole genome shotgun (WGS) entry which is preliminary data.</text>
</comment>
<dbReference type="AlphaFoldDB" id="A0AAV5RGF1"/>
<dbReference type="Proteomes" id="UP001362899">
    <property type="component" value="Unassembled WGS sequence"/>
</dbReference>
<keyword evidence="2" id="KW-1185">Reference proteome</keyword>
<proteinExistence type="predicted"/>
<evidence type="ECO:0008006" key="3">
    <source>
        <dbReference type="Google" id="ProtNLM"/>
    </source>
</evidence>
<evidence type="ECO:0000313" key="1">
    <source>
        <dbReference type="EMBL" id="GMM50510.1"/>
    </source>
</evidence>
<accession>A0AAV5RGF1</accession>
<evidence type="ECO:0000313" key="2">
    <source>
        <dbReference type="Proteomes" id="UP001362899"/>
    </source>
</evidence>
<organism evidence="1 2">
    <name type="scientific">Starmerella bacillaris</name>
    <name type="common">Yeast</name>
    <name type="synonym">Candida zemplinina</name>
    <dbReference type="NCBI Taxonomy" id="1247836"/>
    <lineage>
        <taxon>Eukaryota</taxon>
        <taxon>Fungi</taxon>
        <taxon>Dikarya</taxon>
        <taxon>Ascomycota</taxon>
        <taxon>Saccharomycotina</taxon>
        <taxon>Dipodascomycetes</taxon>
        <taxon>Dipodascales</taxon>
        <taxon>Trichomonascaceae</taxon>
        <taxon>Starmerella</taxon>
    </lineage>
</organism>
<gene>
    <name evidence="1" type="ORF">DASB73_014680</name>
</gene>
<sequence length="440" mass="50325">MDIFANDALFYILCSELDSKDFYSLSLTCKALYEICQRDIYCSIYGSRIAKKYFLNSSGLHAASDLFRQCLKDVPVVRHCLSVLSNCKSRLDAVPVILQLQEMGLSALASFDIIKDDARSLTDFAWIECLASVLTSMEGWKRLKRAGSLQYLQSYEDIISYSLIFQRYSDEMFQLQSRNFEKQLTAKSRRHKLIQLAKYVIEMTRKDPIFRHFVNEEAASMLLFKQWAETLGYECTIVHEGLGRISTEYGLSFGYLTPKLLEIAGASRFYQRSGLKNFFGVSTKEILSSQSSGCYKQTIFPELLPLLVHMFHNDTLQLTEQDIRCYYLKKQLEYAGRDNENHSETMLARGTVVYTPTGVGIISESGEKSSRVVVSNHPQVRVVFSENCSAVENRILAPVSFKGVVIPMAIYDESEDETLEFVSAIGRLFRYYDSESRMFI</sequence>
<reference evidence="1 2" key="1">
    <citation type="journal article" date="2023" name="Elife">
        <title>Identification of key yeast species and microbe-microbe interactions impacting larval growth of Drosophila in the wild.</title>
        <authorList>
            <person name="Mure A."/>
            <person name="Sugiura Y."/>
            <person name="Maeda R."/>
            <person name="Honda K."/>
            <person name="Sakurai N."/>
            <person name="Takahashi Y."/>
            <person name="Watada M."/>
            <person name="Katoh T."/>
            <person name="Gotoh A."/>
            <person name="Gotoh Y."/>
            <person name="Taniguchi I."/>
            <person name="Nakamura K."/>
            <person name="Hayashi T."/>
            <person name="Katayama T."/>
            <person name="Uemura T."/>
            <person name="Hattori Y."/>
        </authorList>
    </citation>
    <scope>NUCLEOTIDE SEQUENCE [LARGE SCALE GENOMIC DNA]</scope>
    <source>
        <strain evidence="1 2">SB-73</strain>
    </source>
</reference>
<dbReference type="EMBL" id="BTGC01000003">
    <property type="protein sequence ID" value="GMM50510.1"/>
    <property type="molecule type" value="Genomic_DNA"/>
</dbReference>
<protein>
    <recommendedName>
        <fullName evidence="3">F-box domain-containing protein</fullName>
    </recommendedName>
</protein>